<dbReference type="EMBL" id="JBFXLT010000215">
    <property type="protein sequence ID" value="KAL2802028.1"/>
    <property type="molecule type" value="Genomic_DNA"/>
</dbReference>
<keyword evidence="2" id="KW-1185">Reference proteome</keyword>
<reference evidence="1 2" key="1">
    <citation type="submission" date="2024-07" db="EMBL/GenBank/DDBJ databases">
        <title>Section-level genome sequencing and comparative genomics of Aspergillus sections Usti and Cavernicolus.</title>
        <authorList>
            <consortium name="Lawrence Berkeley National Laboratory"/>
            <person name="Nybo J.L."/>
            <person name="Vesth T.C."/>
            <person name="Theobald S."/>
            <person name="Frisvad J.C."/>
            <person name="Larsen T.O."/>
            <person name="Kjaerboelling I."/>
            <person name="Rothschild-Mancinelli K."/>
            <person name="Lyhne E.K."/>
            <person name="Kogle M.E."/>
            <person name="Barry K."/>
            <person name="Clum A."/>
            <person name="Na H."/>
            <person name="Ledsgaard L."/>
            <person name="Lin J."/>
            <person name="Lipzen A."/>
            <person name="Kuo A."/>
            <person name="Riley R."/>
            <person name="Mondo S."/>
            <person name="Labutti K."/>
            <person name="Haridas S."/>
            <person name="Pangalinan J."/>
            <person name="Salamov A.A."/>
            <person name="Simmons B.A."/>
            <person name="Magnuson J.K."/>
            <person name="Chen J."/>
            <person name="Drula E."/>
            <person name="Henrissat B."/>
            <person name="Wiebenga A."/>
            <person name="Lubbers R.J."/>
            <person name="Gomes A.C."/>
            <person name="Makela M.R."/>
            <person name="Stajich J."/>
            <person name="Grigoriev I.V."/>
            <person name="Mortensen U.H."/>
            <person name="De Vries R.P."/>
            <person name="Baker S.E."/>
            <person name="Andersen M.R."/>
        </authorList>
    </citation>
    <scope>NUCLEOTIDE SEQUENCE [LARGE SCALE GENOMIC DNA]</scope>
    <source>
        <strain evidence="1 2">CBS 588.65</strain>
    </source>
</reference>
<dbReference type="Proteomes" id="UP001610334">
    <property type="component" value="Unassembled WGS sequence"/>
</dbReference>
<organism evidence="1 2">
    <name type="scientific">Aspergillus granulosus</name>
    <dbReference type="NCBI Taxonomy" id="176169"/>
    <lineage>
        <taxon>Eukaryota</taxon>
        <taxon>Fungi</taxon>
        <taxon>Dikarya</taxon>
        <taxon>Ascomycota</taxon>
        <taxon>Pezizomycotina</taxon>
        <taxon>Eurotiomycetes</taxon>
        <taxon>Eurotiomycetidae</taxon>
        <taxon>Eurotiales</taxon>
        <taxon>Aspergillaceae</taxon>
        <taxon>Aspergillus</taxon>
        <taxon>Aspergillus subgen. Nidulantes</taxon>
    </lineage>
</organism>
<protein>
    <submittedName>
        <fullName evidence="1">Uncharacterized protein</fullName>
    </submittedName>
</protein>
<sequence>MGHLSNKVGHFLFPNPDVSRVVREQRGSFGSHHSAPDTVGKRDKQLGFDVRSPACAVTILTTPGRSGHPAFRASHYLNAQPNLIRQPSGGYRYLSFITGQETRPSSFTVLVPPRIMARTKQTAKRGQKVLITWTRFHLPREQEWPTWSVDHADVHAGPLADVEGLRKISLGRMVENPEQAAYILEWVTLDDLKNFQSSPACAEFLRNLPEDNNSRASIESGSALRHLTLDDAPSPSPPASSRFLTFKHATETPTADVEGRVTFTTFLVPHKVDNMYGMYKDNFNSVLSTFIPRGSGFITGHRNFWYKFSAVWFWVLAEDHWVEEKFGKLEQTQEDNQGRTIFCHFFLWSRKFGATPEHEEASAADPQARESWNQAIARVMPPATAWAQERWDIQRVPRFFPPSPSLIRRRILSMYKSNEDS</sequence>
<gene>
    <name evidence="1" type="ORF">BJX63DRAFT_416035</name>
</gene>
<name>A0ABR4GSH0_9EURO</name>
<accession>A0ABR4GSH0</accession>
<evidence type="ECO:0000313" key="1">
    <source>
        <dbReference type="EMBL" id="KAL2802028.1"/>
    </source>
</evidence>
<comment type="caution">
    <text evidence="1">The sequence shown here is derived from an EMBL/GenBank/DDBJ whole genome shotgun (WGS) entry which is preliminary data.</text>
</comment>
<evidence type="ECO:0000313" key="2">
    <source>
        <dbReference type="Proteomes" id="UP001610334"/>
    </source>
</evidence>
<proteinExistence type="predicted"/>